<organism evidence="2 3">
    <name type="scientific">Handroanthus impetiginosus</name>
    <dbReference type="NCBI Taxonomy" id="429701"/>
    <lineage>
        <taxon>Eukaryota</taxon>
        <taxon>Viridiplantae</taxon>
        <taxon>Streptophyta</taxon>
        <taxon>Embryophyta</taxon>
        <taxon>Tracheophyta</taxon>
        <taxon>Spermatophyta</taxon>
        <taxon>Magnoliopsida</taxon>
        <taxon>eudicotyledons</taxon>
        <taxon>Gunneridae</taxon>
        <taxon>Pentapetalae</taxon>
        <taxon>asterids</taxon>
        <taxon>lamiids</taxon>
        <taxon>Lamiales</taxon>
        <taxon>Bignoniaceae</taxon>
        <taxon>Crescentiina</taxon>
        <taxon>Tabebuia alliance</taxon>
        <taxon>Handroanthus</taxon>
    </lineage>
</organism>
<proteinExistence type="predicted"/>
<evidence type="ECO:0000256" key="1">
    <source>
        <dbReference type="SAM" id="Phobius"/>
    </source>
</evidence>
<dbReference type="OrthoDB" id="1849062at2759"/>
<gene>
    <name evidence="2" type="ORF">CDL12_10405</name>
</gene>
<dbReference type="Proteomes" id="UP000231279">
    <property type="component" value="Unassembled WGS sequence"/>
</dbReference>
<dbReference type="Pfam" id="PF03140">
    <property type="entry name" value="DUF247"/>
    <property type="match status" value="1"/>
</dbReference>
<dbReference type="EMBL" id="NKXS01001775">
    <property type="protein sequence ID" value="PIN16935.1"/>
    <property type="molecule type" value="Genomic_DNA"/>
</dbReference>
<keyword evidence="1" id="KW-0812">Transmembrane</keyword>
<sequence>MISYKLSPDNPNYSSHLYPDINPFEADNPLIFQDEKNKIQAYYNSKRKTWIAEFSHTHFRTPRSIATLIATTCILVLTTLQTIYIKESYFKGN</sequence>
<keyword evidence="3" id="KW-1185">Reference proteome</keyword>
<comment type="caution">
    <text evidence="2">The sequence shown here is derived from an EMBL/GenBank/DDBJ whole genome shotgun (WGS) entry which is preliminary data.</text>
</comment>
<name>A0A2G9HHE9_9LAMI</name>
<evidence type="ECO:0000313" key="2">
    <source>
        <dbReference type="EMBL" id="PIN16935.1"/>
    </source>
</evidence>
<keyword evidence="1" id="KW-0472">Membrane</keyword>
<dbReference type="AlphaFoldDB" id="A0A2G9HHE9"/>
<reference evidence="3" key="1">
    <citation type="journal article" date="2018" name="Gigascience">
        <title>Genome assembly of the Pink Ipe (Handroanthus impetiginosus, Bignoniaceae), a highly valued, ecologically keystone Neotropical timber forest tree.</title>
        <authorList>
            <person name="Silva-Junior O.B."/>
            <person name="Grattapaglia D."/>
            <person name="Novaes E."/>
            <person name="Collevatti R.G."/>
        </authorList>
    </citation>
    <scope>NUCLEOTIDE SEQUENCE [LARGE SCALE GENOMIC DNA]</scope>
    <source>
        <strain evidence="3">cv. UFG-1</strain>
    </source>
</reference>
<keyword evidence="1" id="KW-1133">Transmembrane helix</keyword>
<evidence type="ECO:0000313" key="3">
    <source>
        <dbReference type="Proteomes" id="UP000231279"/>
    </source>
</evidence>
<feature type="transmembrane region" description="Helical" evidence="1">
    <location>
        <begin position="65"/>
        <end position="85"/>
    </location>
</feature>
<dbReference type="InterPro" id="IPR004158">
    <property type="entry name" value="DUF247_pln"/>
</dbReference>
<protein>
    <submittedName>
        <fullName evidence="2">Uncharacterized protein</fullName>
    </submittedName>
</protein>
<accession>A0A2G9HHE9</accession>